<sequence length="108" mass="11477">MCAFSVFVQAASGLTFGVVPFVSKRSLGVIAGMTGCGGTVGAVVTQLLLFSGSRFSRQTSISLMGFMIILCTLPVSLLYFPQSGGMFCGPSCNRNWANEDTDSYRLLE</sequence>
<evidence type="ECO:0000256" key="2">
    <source>
        <dbReference type="ARBA" id="ARBA00022692"/>
    </source>
</evidence>
<dbReference type="GO" id="GO:0016020">
    <property type="term" value="C:membrane"/>
    <property type="evidence" value="ECO:0007669"/>
    <property type="project" value="UniProtKB-SubCell"/>
</dbReference>
<organism evidence="6">
    <name type="scientific">Rhizophora mucronata</name>
    <name type="common">Asiatic mangrove</name>
    <dbReference type="NCBI Taxonomy" id="61149"/>
    <lineage>
        <taxon>Eukaryota</taxon>
        <taxon>Viridiplantae</taxon>
        <taxon>Streptophyta</taxon>
        <taxon>Embryophyta</taxon>
        <taxon>Tracheophyta</taxon>
        <taxon>Spermatophyta</taxon>
        <taxon>Magnoliopsida</taxon>
        <taxon>eudicotyledons</taxon>
        <taxon>Gunneridae</taxon>
        <taxon>Pentapetalae</taxon>
        <taxon>rosids</taxon>
        <taxon>fabids</taxon>
        <taxon>Malpighiales</taxon>
        <taxon>Rhizophoraceae</taxon>
        <taxon>Rhizophora</taxon>
    </lineage>
</organism>
<protein>
    <submittedName>
        <fullName evidence="6">Nitrate transporter</fullName>
    </submittedName>
</protein>
<accession>A0A2P2LJT0</accession>
<evidence type="ECO:0000256" key="1">
    <source>
        <dbReference type="ARBA" id="ARBA00004141"/>
    </source>
</evidence>
<feature type="transmembrane region" description="Helical" evidence="5">
    <location>
        <begin position="27"/>
        <end position="49"/>
    </location>
</feature>
<keyword evidence="4 5" id="KW-0472">Membrane</keyword>
<evidence type="ECO:0000256" key="3">
    <source>
        <dbReference type="ARBA" id="ARBA00022989"/>
    </source>
</evidence>
<evidence type="ECO:0000256" key="4">
    <source>
        <dbReference type="ARBA" id="ARBA00023136"/>
    </source>
</evidence>
<name>A0A2P2LJT0_RHIMU</name>
<feature type="transmembrane region" description="Helical" evidence="5">
    <location>
        <begin position="61"/>
        <end position="80"/>
    </location>
</feature>
<dbReference type="AlphaFoldDB" id="A0A2P2LJT0"/>
<evidence type="ECO:0000313" key="6">
    <source>
        <dbReference type="EMBL" id="MBX18211.1"/>
    </source>
</evidence>
<dbReference type="PANTHER" id="PTHR23515">
    <property type="entry name" value="HIGH-AFFINITY NITRATE TRANSPORTER 2.3"/>
    <property type="match status" value="1"/>
</dbReference>
<reference evidence="6" key="1">
    <citation type="submission" date="2018-02" db="EMBL/GenBank/DDBJ databases">
        <title>Rhizophora mucronata_Transcriptome.</title>
        <authorList>
            <person name="Meera S.P."/>
            <person name="Sreeshan A."/>
            <person name="Augustine A."/>
        </authorList>
    </citation>
    <scope>NUCLEOTIDE SEQUENCE</scope>
    <source>
        <tissue evidence="6">Leaf</tissue>
    </source>
</reference>
<comment type="subcellular location">
    <subcellularLocation>
        <location evidence="1">Membrane</location>
        <topology evidence="1">Multi-pass membrane protein</topology>
    </subcellularLocation>
</comment>
<keyword evidence="3 5" id="KW-1133">Transmembrane helix</keyword>
<evidence type="ECO:0000256" key="5">
    <source>
        <dbReference type="SAM" id="Phobius"/>
    </source>
</evidence>
<dbReference type="EMBL" id="GGEC01037727">
    <property type="protein sequence ID" value="MBX18211.1"/>
    <property type="molecule type" value="Transcribed_RNA"/>
</dbReference>
<dbReference type="InterPro" id="IPR044772">
    <property type="entry name" value="NO3_transporter"/>
</dbReference>
<dbReference type="GO" id="GO:0015112">
    <property type="term" value="F:nitrate transmembrane transporter activity"/>
    <property type="evidence" value="ECO:0007669"/>
    <property type="project" value="InterPro"/>
</dbReference>
<keyword evidence="2 5" id="KW-0812">Transmembrane</keyword>
<dbReference type="InterPro" id="IPR036259">
    <property type="entry name" value="MFS_trans_sf"/>
</dbReference>
<proteinExistence type="predicted"/>
<dbReference type="Gene3D" id="1.20.1250.20">
    <property type="entry name" value="MFS general substrate transporter like domains"/>
    <property type="match status" value="1"/>
</dbReference>